<proteinExistence type="predicted"/>
<keyword evidence="1" id="KW-0732">Signal</keyword>
<dbReference type="InterPro" id="IPR036249">
    <property type="entry name" value="Thioredoxin-like_sf"/>
</dbReference>
<keyword evidence="4" id="KW-1185">Reference proteome</keyword>
<dbReference type="AlphaFoldDB" id="A0A0L6CRY3"/>
<gene>
    <name evidence="3" type="ORF">ROTO_29690</name>
</gene>
<dbReference type="Proteomes" id="UP000037046">
    <property type="component" value="Unassembled WGS sequence"/>
</dbReference>
<dbReference type="GO" id="GO:0016491">
    <property type="term" value="F:oxidoreductase activity"/>
    <property type="evidence" value="ECO:0007669"/>
    <property type="project" value="InterPro"/>
</dbReference>
<dbReference type="InterPro" id="IPR006311">
    <property type="entry name" value="TAT_signal"/>
</dbReference>
<feature type="domain" description="DSBA-like thioredoxin" evidence="2">
    <location>
        <begin position="90"/>
        <end position="231"/>
    </location>
</feature>
<dbReference type="RefSeq" id="WP_082237848.1">
    <property type="nucleotide sequence ID" value="NZ_CP118494.1"/>
</dbReference>
<accession>A0A0L6CRY3</accession>
<evidence type="ECO:0000313" key="4">
    <source>
        <dbReference type="Proteomes" id="UP000037046"/>
    </source>
</evidence>
<comment type="caution">
    <text evidence="3">The sequence shown here is derived from an EMBL/GenBank/DDBJ whole genome shotgun (WGS) entry which is preliminary data.</text>
</comment>
<name>A0A0L6CRY3_9RHOB</name>
<dbReference type="InterPro" id="IPR001853">
    <property type="entry name" value="DSBA-like_thioredoxin_dom"/>
</dbReference>
<feature type="chain" id="PRO_5005562881" evidence="1">
    <location>
        <begin position="22"/>
        <end position="244"/>
    </location>
</feature>
<dbReference type="PROSITE" id="PS51318">
    <property type="entry name" value="TAT"/>
    <property type="match status" value="1"/>
</dbReference>
<protein>
    <submittedName>
        <fullName evidence="3">DSBA-like thioredoxin domain protein</fullName>
    </submittedName>
</protein>
<evidence type="ECO:0000259" key="2">
    <source>
        <dbReference type="Pfam" id="PF01323"/>
    </source>
</evidence>
<sequence>MPTRRVALLMAGSGVAATAFGLPRLAAYLEPELTFEPLPGNDGFRQLSGGPVSRGNPALVGIDQPNARPAETSVCAHLFTGPRPSDHVPVAYFSDARCVYCRVLSPLLHDLERREPITITWHELPLLGPASRRAAKAALAARRQGAYAIFHDRLMGTPFMPNTAYIRQIAVDAGIDVEQLLGDMQGADVADTIARTAGLARRFGFFGTPALVVGRTAVLGNIDERKLRRLIEIETNMTDPGPCS</sequence>
<feature type="signal peptide" evidence="1">
    <location>
        <begin position="1"/>
        <end position="21"/>
    </location>
</feature>
<reference evidence="4" key="1">
    <citation type="submission" date="2015-07" db="EMBL/GenBank/DDBJ databases">
        <title>Draft Genome Sequence of Roseovarius tolerans EL-164, a producer of N-Acylated Alanine Methyl Esters (NAMEs).</title>
        <authorList>
            <person name="Voget S."/>
            <person name="Bruns H."/>
            <person name="Wagner-Doebler I."/>
            <person name="Schulz S."/>
            <person name="Daniel R."/>
        </authorList>
    </citation>
    <scope>NUCLEOTIDE SEQUENCE [LARGE SCALE GENOMIC DNA]</scope>
    <source>
        <strain evidence="4">EL-164</strain>
    </source>
</reference>
<organism evidence="3 4">
    <name type="scientific">Roseovarius tolerans</name>
    <dbReference type="NCBI Taxonomy" id="74031"/>
    <lineage>
        <taxon>Bacteria</taxon>
        <taxon>Pseudomonadati</taxon>
        <taxon>Pseudomonadota</taxon>
        <taxon>Alphaproteobacteria</taxon>
        <taxon>Rhodobacterales</taxon>
        <taxon>Roseobacteraceae</taxon>
        <taxon>Roseovarius</taxon>
    </lineage>
</organism>
<dbReference type="STRING" id="74031.SAMN04488077_11856"/>
<dbReference type="PATRIC" id="fig|74031.6.peg.3023"/>
<dbReference type="EMBL" id="LGVV01000050">
    <property type="protein sequence ID" value="KNX40519.1"/>
    <property type="molecule type" value="Genomic_DNA"/>
</dbReference>
<dbReference type="SUPFAM" id="SSF52833">
    <property type="entry name" value="Thioredoxin-like"/>
    <property type="match status" value="1"/>
</dbReference>
<dbReference type="OrthoDB" id="9780147at2"/>
<dbReference type="Gene3D" id="3.40.30.10">
    <property type="entry name" value="Glutaredoxin"/>
    <property type="match status" value="1"/>
</dbReference>
<dbReference type="Pfam" id="PF01323">
    <property type="entry name" value="DSBA"/>
    <property type="match status" value="1"/>
</dbReference>
<evidence type="ECO:0000256" key="1">
    <source>
        <dbReference type="SAM" id="SignalP"/>
    </source>
</evidence>
<evidence type="ECO:0000313" key="3">
    <source>
        <dbReference type="EMBL" id="KNX40519.1"/>
    </source>
</evidence>